<organism evidence="1 2">
    <name type="scientific">Daphnia pulex</name>
    <name type="common">Water flea</name>
    <dbReference type="NCBI Taxonomy" id="6669"/>
    <lineage>
        <taxon>Eukaryota</taxon>
        <taxon>Metazoa</taxon>
        <taxon>Ecdysozoa</taxon>
        <taxon>Arthropoda</taxon>
        <taxon>Crustacea</taxon>
        <taxon>Branchiopoda</taxon>
        <taxon>Diplostraca</taxon>
        <taxon>Cladocera</taxon>
        <taxon>Anomopoda</taxon>
        <taxon>Daphniidae</taxon>
        <taxon>Daphnia</taxon>
    </lineage>
</organism>
<name>E9G125_DAPPU</name>
<protein>
    <submittedName>
        <fullName evidence="1">Uncharacterized protein</fullName>
    </submittedName>
</protein>
<dbReference type="HOGENOM" id="CLU_2924950_0_0_1"/>
<dbReference type="Proteomes" id="UP000000305">
    <property type="component" value="Unassembled WGS sequence"/>
</dbReference>
<keyword evidence="2" id="KW-1185">Reference proteome</keyword>
<reference evidence="1 2" key="1">
    <citation type="journal article" date="2011" name="Science">
        <title>The ecoresponsive genome of Daphnia pulex.</title>
        <authorList>
            <person name="Colbourne J.K."/>
            <person name="Pfrender M.E."/>
            <person name="Gilbert D."/>
            <person name="Thomas W.K."/>
            <person name="Tucker A."/>
            <person name="Oakley T.H."/>
            <person name="Tokishita S."/>
            <person name="Aerts A."/>
            <person name="Arnold G.J."/>
            <person name="Basu M.K."/>
            <person name="Bauer D.J."/>
            <person name="Caceres C.E."/>
            <person name="Carmel L."/>
            <person name="Casola C."/>
            <person name="Choi J.H."/>
            <person name="Detter J.C."/>
            <person name="Dong Q."/>
            <person name="Dusheyko S."/>
            <person name="Eads B.D."/>
            <person name="Frohlich T."/>
            <person name="Geiler-Samerotte K.A."/>
            <person name="Gerlach D."/>
            <person name="Hatcher P."/>
            <person name="Jogdeo S."/>
            <person name="Krijgsveld J."/>
            <person name="Kriventseva E.V."/>
            <person name="Kultz D."/>
            <person name="Laforsch C."/>
            <person name="Lindquist E."/>
            <person name="Lopez J."/>
            <person name="Manak J.R."/>
            <person name="Muller J."/>
            <person name="Pangilinan J."/>
            <person name="Patwardhan R.P."/>
            <person name="Pitluck S."/>
            <person name="Pritham E.J."/>
            <person name="Rechtsteiner A."/>
            <person name="Rho M."/>
            <person name="Rogozin I.B."/>
            <person name="Sakarya O."/>
            <person name="Salamov A."/>
            <person name="Schaack S."/>
            <person name="Shapiro H."/>
            <person name="Shiga Y."/>
            <person name="Skalitzky C."/>
            <person name="Smith Z."/>
            <person name="Souvorov A."/>
            <person name="Sung W."/>
            <person name="Tang Z."/>
            <person name="Tsuchiya D."/>
            <person name="Tu H."/>
            <person name="Vos H."/>
            <person name="Wang M."/>
            <person name="Wolf Y.I."/>
            <person name="Yamagata H."/>
            <person name="Yamada T."/>
            <person name="Ye Y."/>
            <person name="Shaw J.R."/>
            <person name="Andrews J."/>
            <person name="Crease T.J."/>
            <person name="Tang H."/>
            <person name="Lucas S.M."/>
            <person name="Robertson H.M."/>
            <person name="Bork P."/>
            <person name="Koonin E.V."/>
            <person name="Zdobnov E.M."/>
            <person name="Grigoriev I.V."/>
            <person name="Lynch M."/>
            <person name="Boore J.L."/>
        </authorList>
    </citation>
    <scope>NUCLEOTIDE SEQUENCE [LARGE SCALE GENOMIC DNA]</scope>
</reference>
<dbReference type="KEGG" id="dpx:DAPPUDRAFT_236459"/>
<dbReference type="EMBL" id="GL732529">
    <property type="protein sequence ID" value="EFX86709.1"/>
    <property type="molecule type" value="Genomic_DNA"/>
</dbReference>
<dbReference type="InParanoid" id="E9G125"/>
<evidence type="ECO:0000313" key="1">
    <source>
        <dbReference type="EMBL" id="EFX86709.1"/>
    </source>
</evidence>
<evidence type="ECO:0000313" key="2">
    <source>
        <dbReference type="Proteomes" id="UP000000305"/>
    </source>
</evidence>
<sequence>MPLYCISLPSSPSQEVERIFALGKMLHSALFAKPCEFLKACRNAMATCLSIFYNGFTPGQY</sequence>
<proteinExistence type="predicted"/>
<gene>
    <name evidence="1" type="ORF">DAPPUDRAFT_236459</name>
</gene>
<dbReference type="AlphaFoldDB" id="E9G125"/>
<accession>E9G125</accession>